<comment type="caution">
    <text evidence="1">The sequence shown here is derived from an EMBL/GenBank/DDBJ whole genome shotgun (WGS) entry which is preliminary data.</text>
</comment>
<reference evidence="1 2" key="1">
    <citation type="submission" date="2024-06" db="EMBL/GenBank/DDBJ databases">
        <title>The Natural Products Discovery Center: Release of the First 8490 Sequenced Strains for Exploring Actinobacteria Biosynthetic Diversity.</title>
        <authorList>
            <person name="Kalkreuter E."/>
            <person name="Kautsar S.A."/>
            <person name="Yang D."/>
            <person name="Bader C.D."/>
            <person name="Teijaro C.N."/>
            <person name="Fluegel L."/>
            <person name="Davis C.M."/>
            <person name="Simpson J.R."/>
            <person name="Lauterbach L."/>
            <person name="Steele A.D."/>
            <person name="Gui C."/>
            <person name="Meng S."/>
            <person name="Li G."/>
            <person name="Viehrig K."/>
            <person name="Ye F."/>
            <person name="Su P."/>
            <person name="Kiefer A.F."/>
            <person name="Nichols A."/>
            <person name="Cepeda A.J."/>
            <person name="Yan W."/>
            <person name="Fan B."/>
            <person name="Jiang Y."/>
            <person name="Adhikari A."/>
            <person name="Zheng C.-J."/>
            <person name="Schuster L."/>
            <person name="Cowan T.M."/>
            <person name="Smanski M.J."/>
            <person name="Chevrette M.G."/>
            <person name="De Carvalho L.P.S."/>
            <person name="Shen B."/>
        </authorList>
    </citation>
    <scope>NUCLEOTIDE SEQUENCE [LARGE SCALE GENOMIC DNA]</scope>
    <source>
        <strain evidence="1 2">NPDC000155</strain>
    </source>
</reference>
<name>A0ABV1XTU1_9ACTN</name>
<gene>
    <name evidence="1" type="ORF">ABT384_20540</name>
</gene>
<sequence>MLSEPFREFRFAEVNKHESDRNLDLVLAEFRNYQQGILPAEPGARSLTELFASIDENSILRARNTITIRAS</sequence>
<evidence type="ECO:0000313" key="1">
    <source>
        <dbReference type="EMBL" id="MER7375022.1"/>
    </source>
</evidence>
<dbReference type="RefSeq" id="WP_190072340.1">
    <property type="nucleotide sequence ID" value="NZ_BNBM01000009.1"/>
</dbReference>
<proteinExistence type="predicted"/>
<dbReference type="EMBL" id="JBEPFB010000009">
    <property type="protein sequence ID" value="MER7375022.1"/>
    <property type="molecule type" value="Genomic_DNA"/>
</dbReference>
<keyword evidence="2" id="KW-1185">Reference proteome</keyword>
<organism evidence="1 2">
    <name type="scientific">Streptomyces lanatus</name>
    <dbReference type="NCBI Taxonomy" id="66900"/>
    <lineage>
        <taxon>Bacteria</taxon>
        <taxon>Bacillati</taxon>
        <taxon>Actinomycetota</taxon>
        <taxon>Actinomycetes</taxon>
        <taxon>Kitasatosporales</taxon>
        <taxon>Streptomycetaceae</taxon>
        <taxon>Streptomyces</taxon>
    </lineage>
</organism>
<evidence type="ECO:0000313" key="2">
    <source>
        <dbReference type="Proteomes" id="UP001486207"/>
    </source>
</evidence>
<protein>
    <submittedName>
        <fullName evidence="1">Uncharacterized protein</fullName>
    </submittedName>
</protein>
<accession>A0ABV1XTU1</accession>
<dbReference type="Proteomes" id="UP001486207">
    <property type="component" value="Unassembled WGS sequence"/>
</dbReference>